<dbReference type="VEuPathDB" id="VectorBase:AMEM001695"/>
<accession>A0A182UQ31</accession>
<organism evidence="2 3">
    <name type="scientific">Anopheles merus</name>
    <name type="common">Mosquito</name>
    <dbReference type="NCBI Taxonomy" id="30066"/>
    <lineage>
        <taxon>Eukaryota</taxon>
        <taxon>Metazoa</taxon>
        <taxon>Ecdysozoa</taxon>
        <taxon>Arthropoda</taxon>
        <taxon>Hexapoda</taxon>
        <taxon>Insecta</taxon>
        <taxon>Pterygota</taxon>
        <taxon>Neoptera</taxon>
        <taxon>Endopterygota</taxon>
        <taxon>Diptera</taxon>
        <taxon>Nematocera</taxon>
        <taxon>Culicoidea</taxon>
        <taxon>Culicidae</taxon>
        <taxon>Anophelinae</taxon>
        <taxon>Anopheles</taxon>
    </lineage>
</organism>
<keyword evidence="3" id="KW-1185">Reference proteome</keyword>
<reference evidence="2" key="1">
    <citation type="submission" date="2020-05" db="UniProtKB">
        <authorList>
            <consortium name="EnsemblMetazoa"/>
        </authorList>
    </citation>
    <scope>IDENTIFICATION</scope>
    <source>
        <strain evidence="2">MAF</strain>
    </source>
</reference>
<name>A0A182UQ31_ANOME</name>
<proteinExistence type="predicted"/>
<dbReference type="AlphaFoldDB" id="A0A182UQ31"/>
<sequence length="399" mass="43785">MNSPRGDIVAQMKAPPSRLPDENERTIWPCMFMMTTVFDRLHTTKCSGFFGSISTELTARCVPSALNVEMHSVVLSDHTFTVPSDEALSTFHTFTCPSCEPVASISESRENAIDRMACSIIMKLSWAWYFKSLRILPVVKFHTSMKPSTLPVTRYCPSGENSAHSTCDFWPNLICRASCVGANSLDDGTTDTSPASAVAMAARRFSLLEPSGYASRGSKYARCSMFSRWIALPAPGGGPVHRAVLHLDPARHAQQRQQQIAGVARKLHAHRQWRGTGLRAVSPTASISAREPGRTGPVDGTHCYTLSPLEKRSQLLMNRSSFRSSVSISVSLMQTCGGTLTGGRGAGGMCIGSPLLMPCRLPDRLPPPCRWRRLDPRPRVQRRQVRNEAAAMQDIIKAP</sequence>
<dbReference type="EnsemblMetazoa" id="AMEM001695-RA">
    <property type="protein sequence ID" value="AMEM001695-PA"/>
    <property type="gene ID" value="AMEM001695"/>
</dbReference>
<feature type="region of interest" description="Disordered" evidence="1">
    <location>
        <begin position="1"/>
        <end position="20"/>
    </location>
</feature>
<evidence type="ECO:0000313" key="3">
    <source>
        <dbReference type="Proteomes" id="UP000075903"/>
    </source>
</evidence>
<feature type="region of interest" description="Disordered" evidence="1">
    <location>
        <begin position="279"/>
        <end position="299"/>
    </location>
</feature>
<evidence type="ECO:0000313" key="2">
    <source>
        <dbReference type="EnsemblMetazoa" id="AMEM001695-PA"/>
    </source>
</evidence>
<dbReference type="Proteomes" id="UP000075903">
    <property type="component" value="Unassembled WGS sequence"/>
</dbReference>
<evidence type="ECO:0000256" key="1">
    <source>
        <dbReference type="SAM" id="MobiDB-lite"/>
    </source>
</evidence>
<protein>
    <submittedName>
        <fullName evidence="2">Uncharacterized protein</fullName>
    </submittedName>
</protein>